<gene>
    <name evidence="3" type="ORF">N8K70_15775</name>
</gene>
<dbReference type="GO" id="GO:0016705">
    <property type="term" value="F:oxidoreductase activity, acting on paired donors, with incorporation or reduction of molecular oxygen"/>
    <property type="evidence" value="ECO:0007669"/>
    <property type="project" value="InterPro"/>
</dbReference>
<dbReference type="EMBL" id="CP118157">
    <property type="protein sequence ID" value="WOF22831.1"/>
    <property type="molecule type" value="Genomic_DNA"/>
</dbReference>
<dbReference type="Proteomes" id="UP001305498">
    <property type="component" value="Chromosome"/>
</dbReference>
<evidence type="ECO:0000313" key="4">
    <source>
        <dbReference type="Proteomes" id="UP001305498"/>
    </source>
</evidence>
<name>A0AA97I4Q0_9MICO</name>
<dbReference type="SUPFAM" id="SSF51679">
    <property type="entry name" value="Bacterial luciferase-like"/>
    <property type="match status" value="1"/>
</dbReference>
<dbReference type="KEGG" id="mbet:N8K70_15775"/>
<dbReference type="AlphaFoldDB" id="A0AA97I4Q0"/>
<evidence type="ECO:0000259" key="2">
    <source>
        <dbReference type="Pfam" id="PF00296"/>
    </source>
</evidence>
<dbReference type="PANTHER" id="PTHR43244:SF1">
    <property type="entry name" value="5,10-METHYLENETETRAHYDROMETHANOPTERIN REDUCTASE"/>
    <property type="match status" value="1"/>
</dbReference>
<keyword evidence="1" id="KW-0560">Oxidoreductase</keyword>
<keyword evidence="4" id="KW-1185">Reference proteome</keyword>
<sequence>MDYGAPLRFGSFITPLAADPEATVRLAVASEAAGLDLVTFQDHPYEPAYLDTVTLLSFVAGRTNRIGLAANVHNLQLRPPAVLARSAASLDRLSGGRFSLALGAGAIPDAAVGMGAPPSTAGQRVSALEEALGVIRALWDVDADTDVSLPGPFYPIPGAKRGPAPVRPIPIWLGAHRPRMLRIVGTLADGWLPSLERIGGPDAVVASHAAIDEAATAAGRDPRDIRRLLNVPPDAAQPERLADLALEHGFATFILFSDDPAVLRAYGEEVAPAVRERVAVERARR</sequence>
<organism evidence="3 4">
    <name type="scientific">Microbacterium betulae</name>
    <dbReference type="NCBI Taxonomy" id="2981139"/>
    <lineage>
        <taxon>Bacteria</taxon>
        <taxon>Bacillati</taxon>
        <taxon>Actinomycetota</taxon>
        <taxon>Actinomycetes</taxon>
        <taxon>Micrococcales</taxon>
        <taxon>Microbacteriaceae</taxon>
        <taxon>Microbacterium</taxon>
    </lineage>
</organism>
<dbReference type="Pfam" id="PF00296">
    <property type="entry name" value="Bac_luciferase"/>
    <property type="match status" value="1"/>
</dbReference>
<dbReference type="Gene3D" id="3.20.20.30">
    <property type="entry name" value="Luciferase-like domain"/>
    <property type="match status" value="1"/>
</dbReference>
<protein>
    <submittedName>
        <fullName evidence="3">LLM class flavin-dependent oxidoreductase</fullName>
    </submittedName>
</protein>
<dbReference type="InterPro" id="IPR050564">
    <property type="entry name" value="F420-G6PD/mer"/>
</dbReference>
<evidence type="ECO:0000256" key="1">
    <source>
        <dbReference type="ARBA" id="ARBA00023002"/>
    </source>
</evidence>
<evidence type="ECO:0000313" key="3">
    <source>
        <dbReference type="EMBL" id="WOF22831.1"/>
    </source>
</evidence>
<accession>A0AA97I4Q0</accession>
<feature type="domain" description="Luciferase-like" evidence="2">
    <location>
        <begin position="17"/>
        <end position="250"/>
    </location>
</feature>
<dbReference type="RefSeq" id="WP_317139302.1">
    <property type="nucleotide sequence ID" value="NZ_CP118157.1"/>
</dbReference>
<reference evidence="3 4" key="1">
    <citation type="submission" date="2023-02" db="EMBL/GenBank/DDBJ databases">
        <title>Microbacterium betulae sp. nov., isolated from birch wood.</title>
        <authorList>
            <person name="Pasciak M."/>
            <person name="Pawlik K.J."/>
            <person name="Martynowski D."/>
            <person name="Laczmanski L."/>
            <person name="Ciekot J."/>
            <person name="Szponar B."/>
            <person name="Wojcik-Fatla A."/>
            <person name="Mackiewicz B."/>
            <person name="Farian E."/>
            <person name="Cholewa G."/>
            <person name="Cholewa A."/>
            <person name="Dutkiewicz J."/>
        </authorList>
    </citation>
    <scope>NUCLEOTIDE SEQUENCE [LARGE SCALE GENOMIC DNA]</scope>
    <source>
        <strain evidence="3 4">AB</strain>
    </source>
</reference>
<proteinExistence type="predicted"/>
<dbReference type="InterPro" id="IPR011251">
    <property type="entry name" value="Luciferase-like_dom"/>
</dbReference>
<dbReference type="PANTHER" id="PTHR43244">
    <property type="match status" value="1"/>
</dbReference>
<dbReference type="InterPro" id="IPR036661">
    <property type="entry name" value="Luciferase-like_sf"/>
</dbReference>
<dbReference type="CDD" id="cd01097">
    <property type="entry name" value="Tetrahydromethanopterin_reductase"/>
    <property type="match status" value="1"/>
</dbReference>